<proteinExistence type="predicted"/>
<evidence type="ECO:0000313" key="3">
    <source>
        <dbReference type="Proteomes" id="UP000054279"/>
    </source>
</evidence>
<feature type="compositionally biased region" description="Basic and acidic residues" evidence="1">
    <location>
        <begin position="161"/>
        <end position="172"/>
    </location>
</feature>
<dbReference type="AlphaFoldDB" id="A0A0C9V0C2"/>
<dbReference type="HOGENOM" id="CLU_1511519_0_0_1"/>
<feature type="compositionally biased region" description="Polar residues" evidence="1">
    <location>
        <begin position="128"/>
        <end position="137"/>
    </location>
</feature>
<feature type="compositionally biased region" description="Acidic residues" evidence="1">
    <location>
        <begin position="138"/>
        <end position="160"/>
    </location>
</feature>
<dbReference type="EMBL" id="KN837193">
    <property type="protein sequence ID" value="KIJ35062.1"/>
    <property type="molecule type" value="Genomic_DNA"/>
</dbReference>
<name>A0A0C9V0C2_SPHS4</name>
<feature type="region of interest" description="Disordered" evidence="1">
    <location>
        <begin position="21"/>
        <end position="43"/>
    </location>
</feature>
<feature type="compositionally biased region" description="Basic and acidic residues" evidence="1">
    <location>
        <begin position="116"/>
        <end position="127"/>
    </location>
</feature>
<feature type="region of interest" description="Disordered" evidence="1">
    <location>
        <begin position="116"/>
        <end position="178"/>
    </location>
</feature>
<organism evidence="2 3">
    <name type="scientific">Sphaerobolus stellatus (strain SS14)</name>
    <dbReference type="NCBI Taxonomy" id="990650"/>
    <lineage>
        <taxon>Eukaryota</taxon>
        <taxon>Fungi</taxon>
        <taxon>Dikarya</taxon>
        <taxon>Basidiomycota</taxon>
        <taxon>Agaricomycotina</taxon>
        <taxon>Agaricomycetes</taxon>
        <taxon>Phallomycetidae</taxon>
        <taxon>Geastrales</taxon>
        <taxon>Sphaerobolaceae</taxon>
        <taxon>Sphaerobolus</taxon>
    </lineage>
</organism>
<gene>
    <name evidence="2" type="ORF">M422DRAFT_262822</name>
</gene>
<evidence type="ECO:0000313" key="2">
    <source>
        <dbReference type="EMBL" id="KIJ35062.1"/>
    </source>
</evidence>
<evidence type="ECO:0000256" key="1">
    <source>
        <dbReference type="SAM" id="MobiDB-lite"/>
    </source>
</evidence>
<keyword evidence="3" id="KW-1185">Reference proteome</keyword>
<dbReference type="Proteomes" id="UP000054279">
    <property type="component" value="Unassembled WGS sequence"/>
</dbReference>
<protein>
    <submittedName>
        <fullName evidence="2">Uncharacterized protein</fullName>
    </submittedName>
</protein>
<reference evidence="2 3" key="1">
    <citation type="submission" date="2014-06" db="EMBL/GenBank/DDBJ databases">
        <title>Evolutionary Origins and Diversification of the Mycorrhizal Mutualists.</title>
        <authorList>
            <consortium name="DOE Joint Genome Institute"/>
            <consortium name="Mycorrhizal Genomics Consortium"/>
            <person name="Kohler A."/>
            <person name="Kuo A."/>
            <person name="Nagy L.G."/>
            <person name="Floudas D."/>
            <person name="Copeland A."/>
            <person name="Barry K.W."/>
            <person name="Cichocki N."/>
            <person name="Veneault-Fourrey C."/>
            <person name="LaButti K."/>
            <person name="Lindquist E.A."/>
            <person name="Lipzen A."/>
            <person name="Lundell T."/>
            <person name="Morin E."/>
            <person name="Murat C."/>
            <person name="Riley R."/>
            <person name="Ohm R."/>
            <person name="Sun H."/>
            <person name="Tunlid A."/>
            <person name="Henrissat B."/>
            <person name="Grigoriev I.V."/>
            <person name="Hibbett D.S."/>
            <person name="Martin F."/>
        </authorList>
    </citation>
    <scope>NUCLEOTIDE SEQUENCE [LARGE SCALE GENOMIC DNA]</scope>
    <source>
        <strain evidence="2 3">SS14</strain>
    </source>
</reference>
<sequence length="178" mass="20755">MNQCEGFRKYTKVSEEDNIEVASRQKRARTVTNNTGSSGSRIPSIAENLHGINQALIETVNILRDIRAVSEAQSRAIRRIEKQMVILRHTMQTHIGQVDYHLQEVKRQIEDWATMDKEGEPANKEFFDQTQEESSGQELEDRDEEAEEVHEEIEEFCEEVEGPHEEDKEVTKWRMTRP</sequence>
<accession>A0A0C9V0C2</accession>
<feature type="compositionally biased region" description="Polar residues" evidence="1">
    <location>
        <begin position="30"/>
        <end position="41"/>
    </location>
</feature>